<dbReference type="Pfam" id="PF00756">
    <property type="entry name" value="Esterase"/>
    <property type="match status" value="1"/>
</dbReference>
<gene>
    <name evidence="2" type="ORF">GORHZ_151_00270</name>
</gene>
<dbReference type="GO" id="GO:0016747">
    <property type="term" value="F:acyltransferase activity, transferring groups other than amino-acyl groups"/>
    <property type="evidence" value="ECO:0007669"/>
    <property type="project" value="TreeGrafter"/>
</dbReference>
<keyword evidence="1" id="KW-0732">Signal</keyword>
<dbReference type="PANTHER" id="PTHR48098:SF1">
    <property type="entry name" value="DIACYLGLYCEROL ACYLTRANSFERASE_MYCOLYLTRANSFERASE AG85A"/>
    <property type="match status" value="1"/>
</dbReference>
<name>K6VY88_9ACTN</name>
<sequence length="327" mass="34647">MAAAVVVLGIGTSGLAAPTALAEPESTALTAPDRTRPHVVSTSTLAQRERLTVWSPAMGRAVTVDIQRPTGDGSRPTLYLLDGAEAHDEESGWYAMTDLATLASAERLNVVTPVGDPHSYYTDWQSFDPGIGKKFMWETFLTSELPPLVDAEFGGNGTNAIAGASMGGVAALTLAARHPSLYRGVAGYSDCANISSMPNQLLTQWDVKRGGGDVANMWGPVGAPGWAAHDPYLIADQLRGKTIYMSSGNGVPGKYNALLDDPVDETVRGIIGEIGTAFCTGQMSSRLSALGIPYTTAMRTSGTHKWGYWNDELAASWPILMKSLGLR</sequence>
<dbReference type="InterPro" id="IPR050583">
    <property type="entry name" value="Mycobacterial_A85_antigen"/>
</dbReference>
<comment type="caution">
    <text evidence="2">The sequence shown here is derived from an EMBL/GenBank/DDBJ whole genome shotgun (WGS) entry which is preliminary data.</text>
</comment>
<evidence type="ECO:0000313" key="2">
    <source>
        <dbReference type="EMBL" id="GAB91855.1"/>
    </source>
</evidence>
<evidence type="ECO:0000313" key="3">
    <source>
        <dbReference type="Proteomes" id="UP000008363"/>
    </source>
</evidence>
<dbReference type="Gene3D" id="3.40.50.1820">
    <property type="entry name" value="alpha/beta hydrolase"/>
    <property type="match status" value="1"/>
</dbReference>
<reference evidence="2 3" key="1">
    <citation type="submission" date="2012-08" db="EMBL/GenBank/DDBJ databases">
        <title>Whole genome shotgun sequence of Gordonia rhizosphera NBRC 16068.</title>
        <authorList>
            <person name="Takarada H."/>
            <person name="Isaki S."/>
            <person name="Hosoyama A."/>
            <person name="Tsuchikane K."/>
            <person name="Katsumata H."/>
            <person name="Baba S."/>
            <person name="Ohji S."/>
            <person name="Yamazaki S."/>
            <person name="Fujita N."/>
        </authorList>
    </citation>
    <scope>NUCLEOTIDE SEQUENCE [LARGE SCALE GENOMIC DNA]</scope>
    <source>
        <strain evidence="2 3">NBRC 16068</strain>
    </source>
</reference>
<keyword evidence="3" id="KW-1185">Reference proteome</keyword>
<dbReference type="AlphaFoldDB" id="K6VY88"/>
<dbReference type="InterPro" id="IPR000801">
    <property type="entry name" value="Esterase-like"/>
</dbReference>
<accession>K6VY88</accession>
<protein>
    <submittedName>
        <fullName evidence="2">Putative mycolyltransferase</fullName>
    </submittedName>
</protein>
<dbReference type="PANTHER" id="PTHR48098">
    <property type="entry name" value="ENTEROCHELIN ESTERASE-RELATED"/>
    <property type="match status" value="1"/>
</dbReference>
<dbReference type="STRING" id="1108045.GORHZ_151_00270"/>
<dbReference type="SUPFAM" id="SSF53474">
    <property type="entry name" value="alpha/beta-Hydrolases"/>
    <property type="match status" value="1"/>
</dbReference>
<evidence type="ECO:0000256" key="1">
    <source>
        <dbReference type="SAM" id="SignalP"/>
    </source>
</evidence>
<feature type="chain" id="PRO_5003895606" evidence="1">
    <location>
        <begin position="23"/>
        <end position="327"/>
    </location>
</feature>
<dbReference type="InterPro" id="IPR029058">
    <property type="entry name" value="AB_hydrolase_fold"/>
</dbReference>
<organism evidence="2 3">
    <name type="scientific">Gordonia rhizosphera NBRC 16068</name>
    <dbReference type="NCBI Taxonomy" id="1108045"/>
    <lineage>
        <taxon>Bacteria</taxon>
        <taxon>Bacillati</taxon>
        <taxon>Actinomycetota</taxon>
        <taxon>Actinomycetes</taxon>
        <taxon>Mycobacteriales</taxon>
        <taxon>Gordoniaceae</taxon>
        <taxon>Gordonia</taxon>
    </lineage>
</organism>
<dbReference type="EMBL" id="BAHC01000151">
    <property type="protein sequence ID" value="GAB91855.1"/>
    <property type="molecule type" value="Genomic_DNA"/>
</dbReference>
<keyword evidence="2" id="KW-0808">Transferase</keyword>
<feature type="signal peptide" evidence="1">
    <location>
        <begin position="1"/>
        <end position="22"/>
    </location>
</feature>
<dbReference type="eggNOG" id="COG0627">
    <property type="taxonomic scope" value="Bacteria"/>
</dbReference>
<proteinExistence type="predicted"/>
<dbReference type="Proteomes" id="UP000008363">
    <property type="component" value="Unassembled WGS sequence"/>
</dbReference>